<keyword evidence="4" id="KW-0067">ATP-binding</keyword>
<dbReference type="EMBL" id="JARRAG010000002">
    <property type="protein sequence ID" value="MDG3004768.1"/>
    <property type="molecule type" value="Genomic_DNA"/>
</dbReference>
<dbReference type="InterPro" id="IPR054712">
    <property type="entry name" value="Cas3-like_dom"/>
</dbReference>
<evidence type="ECO:0000313" key="8">
    <source>
        <dbReference type="EMBL" id="MDG3004768.1"/>
    </source>
</evidence>
<feature type="domain" description="Helicase C-terminal" evidence="7">
    <location>
        <begin position="381"/>
        <end position="560"/>
    </location>
</feature>
<dbReference type="InterPro" id="IPR052511">
    <property type="entry name" value="ATP-dep_Helicase"/>
</dbReference>
<protein>
    <submittedName>
        <fullName evidence="8">DEAD/DEAH box helicase</fullName>
    </submittedName>
</protein>
<dbReference type="Gene3D" id="3.40.50.300">
    <property type="entry name" value="P-loop containing nucleotide triphosphate hydrolases"/>
    <property type="match status" value="2"/>
</dbReference>
<evidence type="ECO:0000256" key="3">
    <source>
        <dbReference type="ARBA" id="ARBA00022806"/>
    </source>
</evidence>
<dbReference type="InterPro" id="IPR011545">
    <property type="entry name" value="DEAD/DEAH_box_helicase_dom"/>
</dbReference>
<evidence type="ECO:0000256" key="2">
    <source>
        <dbReference type="ARBA" id="ARBA00022801"/>
    </source>
</evidence>
<organism evidence="8 9">
    <name type="scientific">Paludisphaera mucosa</name>
    <dbReference type="NCBI Taxonomy" id="3030827"/>
    <lineage>
        <taxon>Bacteria</taxon>
        <taxon>Pseudomonadati</taxon>
        <taxon>Planctomycetota</taxon>
        <taxon>Planctomycetia</taxon>
        <taxon>Isosphaerales</taxon>
        <taxon>Isosphaeraceae</taxon>
        <taxon>Paludisphaera</taxon>
    </lineage>
</organism>
<comment type="caution">
    <text evidence="8">The sequence shown here is derived from an EMBL/GenBank/DDBJ whole genome shotgun (WGS) entry which is preliminary data.</text>
</comment>
<evidence type="ECO:0000256" key="1">
    <source>
        <dbReference type="ARBA" id="ARBA00022741"/>
    </source>
</evidence>
<reference evidence="8 9" key="1">
    <citation type="submission" date="2023-03" db="EMBL/GenBank/DDBJ databases">
        <title>Paludisphaera mucosa sp. nov. a novel planctomycete from northern fen.</title>
        <authorList>
            <person name="Ivanova A."/>
        </authorList>
    </citation>
    <scope>NUCLEOTIDE SEQUENCE [LARGE SCALE GENOMIC DNA]</scope>
    <source>
        <strain evidence="8 9">Pla2</strain>
    </source>
</reference>
<dbReference type="PROSITE" id="PS51194">
    <property type="entry name" value="HELICASE_CTER"/>
    <property type="match status" value="1"/>
</dbReference>
<dbReference type="CDD" id="cd17930">
    <property type="entry name" value="DEXHc_cas3"/>
    <property type="match status" value="1"/>
</dbReference>
<evidence type="ECO:0000256" key="6">
    <source>
        <dbReference type="SAM" id="MobiDB-lite"/>
    </source>
</evidence>
<evidence type="ECO:0000256" key="5">
    <source>
        <dbReference type="ARBA" id="ARBA00023118"/>
    </source>
</evidence>
<keyword evidence="5" id="KW-0051">Antiviral defense</keyword>
<keyword evidence="3 8" id="KW-0347">Helicase</keyword>
<evidence type="ECO:0000313" key="9">
    <source>
        <dbReference type="Proteomes" id="UP001216907"/>
    </source>
</evidence>
<sequence>MLVAGHHSGLPPKLNFEPERLTRAEKKTRLDEACRGGGAEIAALLGHALPGAPATLRPEALAAWTGRERLQESLLRHEFWTRMLFSALIDADRLDTERFKDRERAEARQASKAGADILKELREKLGRRLEAVSRAAHVRTAALPDAARARAEAVLKLRADVLAACRRAAERIPGRHSLTVPTGGGKTLSALAFALDHAIRHDLRRVIVVIPFTSIIDQTAAVYREAFGDAGEGIALVEHHSNLEPSRDTYENRLASENWDAPVIVTTSVQFFESLFSARGTAARKLHNIARSVVVFDEVQALPHHLRTPIFDVLNRLVDHYGVSALFCTATQPALELARSNRRAFPNLPGVVEVVDDVQAAFDAVKERVEVDCSRALDPTTWEDLAAELREPGRGRVLVIVQRRDDARALCELLGPGAFHLSALMCAAHRREVLARIAGALRGGGACRVVSTTLVEAGVDLDFPVVYRDLGGVDALAQAAGRCNREGRLADEHGRPIPGRLIVFRSPSEPPPGLRPGDDTTASLLREQEGRLDLFDPSTYRTYFSRYFADVTPDALKVMEARLARDFPETEIRFRMIDDQGRASIVVPYGDAAERVEAYRCAPCRSTLRDLQPYIVDVPQSQFTTLVRGGVIEAIHDQVNWLVAIGPQYHPTFGLEVERIIPADPASLITSQD</sequence>
<evidence type="ECO:0000259" key="7">
    <source>
        <dbReference type="PROSITE" id="PS51194"/>
    </source>
</evidence>
<gene>
    <name evidence="8" type="ORF">PZE19_13350</name>
</gene>
<name>A0ABT6FBL1_9BACT</name>
<keyword evidence="2" id="KW-0378">Hydrolase</keyword>
<dbReference type="RefSeq" id="WP_277864350.1">
    <property type="nucleotide sequence ID" value="NZ_JARRAG010000002.1"/>
</dbReference>
<dbReference type="PANTHER" id="PTHR47962:SF5">
    <property type="entry name" value="ATP-DEPENDENT HELICASE LHR-RELATED"/>
    <property type="match status" value="1"/>
</dbReference>
<dbReference type="InterPro" id="IPR027417">
    <property type="entry name" value="P-loop_NTPase"/>
</dbReference>
<dbReference type="InterPro" id="IPR014001">
    <property type="entry name" value="Helicase_ATP-bd"/>
</dbReference>
<proteinExistence type="predicted"/>
<keyword evidence="1" id="KW-0547">Nucleotide-binding</keyword>
<keyword evidence="9" id="KW-1185">Reference proteome</keyword>
<dbReference type="Proteomes" id="UP001216907">
    <property type="component" value="Unassembled WGS sequence"/>
</dbReference>
<feature type="region of interest" description="Disordered" evidence="6">
    <location>
        <begin position="501"/>
        <end position="520"/>
    </location>
</feature>
<dbReference type="SUPFAM" id="SSF52540">
    <property type="entry name" value="P-loop containing nucleoside triphosphate hydrolases"/>
    <property type="match status" value="1"/>
</dbReference>
<evidence type="ECO:0000256" key="4">
    <source>
        <dbReference type="ARBA" id="ARBA00022840"/>
    </source>
</evidence>
<dbReference type="GO" id="GO:0004386">
    <property type="term" value="F:helicase activity"/>
    <property type="evidence" value="ECO:0007669"/>
    <property type="project" value="UniProtKB-KW"/>
</dbReference>
<dbReference type="Pfam" id="PF22590">
    <property type="entry name" value="Cas3-like_C_2"/>
    <property type="match status" value="1"/>
</dbReference>
<accession>A0ABT6FBL1</accession>
<dbReference type="Pfam" id="PF00270">
    <property type="entry name" value="DEAD"/>
    <property type="match status" value="1"/>
</dbReference>
<dbReference type="PANTHER" id="PTHR47962">
    <property type="entry name" value="ATP-DEPENDENT HELICASE LHR-RELATED-RELATED"/>
    <property type="match status" value="1"/>
</dbReference>
<dbReference type="InterPro" id="IPR001650">
    <property type="entry name" value="Helicase_C-like"/>
</dbReference>
<dbReference type="SMART" id="SM00487">
    <property type="entry name" value="DEXDc"/>
    <property type="match status" value="1"/>
</dbReference>